<dbReference type="RefSeq" id="XP_032041577.1">
    <property type="nucleotide sequence ID" value="XM_032185686.1"/>
</dbReference>
<feature type="domain" description="NR LBD" evidence="14">
    <location>
        <begin position="320"/>
        <end position="566"/>
    </location>
</feature>
<evidence type="ECO:0000256" key="12">
    <source>
        <dbReference type="SAM" id="MobiDB-lite"/>
    </source>
</evidence>
<keyword evidence="6 11" id="KW-0805">Transcription regulation</keyword>
<evidence type="ECO:0000256" key="6">
    <source>
        <dbReference type="ARBA" id="ARBA00023015"/>
    </source>
</evidence>
<keyword evidence="3 11" id="KW-0479">Metal-binding</keyword>
<accession>A0A6J3CXC1</accession>
<keyword evidence="10 11" id="KW-0539">Nucleus</keyword>
<feature type="region of interest" description="Disordered" evidence="12">
    <location>
        <begin position="268"/>
        <end position="294"/>
    </location>
</feature>
<dbReference type="CDD" id="cd06967">
    <property type="entry name" value="NR_DBD_TR2_like"/>
    <property type="match status" value="1"/>
</dbReference>
<dbReference type="FunFam" id="1.10.565.10:FF:000012">
    <property type="entry name" value="Nuclear receptor subfamily 2 group C member 1"/>
    <property type="match status" value="1"/>
</dbReference>
<dbReference type="SMART" id="SM00430">
    <property type="entry name" value="HOLI"/>
    <property type="match status" value="1"/>
</dbReference>
<dbReference type="Proteomes" id="UP000504639">
    <property type="component" value="Chromosome 1"/>
</dbReference>
<dbReference type="GeneID" id="116488190"/>
<proteinExistence type="inferred from homology"/>
<evidence type="ECO:0000256" key="3">
    <source>
        <dbReference type="ARBA" id="ARBA00022723"/>
    </source>
</evidence>
<keyword evidence="7 11" id="KW-0238">DNA-binding</keyword>
<evidence type="ECO:0000313" key="15">
    <source>
        <dbReference type="Proteomes" id="UP000504639"/>
    </source>
</evidence>
<reference evidence="16" key="1">
    <citation type="submission" date="2025-08" db="UniProtKB">
        <authorList>
            <consortium name="RefSeq"/>
        </authorList>
    </citation>
    <scope>IDENTIFICATION</scope>
    <source>
        <tissue evidence="16">Lung</tissue>
    </source>
</reference>
<evidence type="ECO:0000259" key="14">
    <source>
        <dbReference type="PROSITE" id="PS51843"/>
    </source>
</evidence>
<evidence type="ECO:0000256" key="1">
    <source>
        <dbReference type="ARBA" id="ARBA00004123"/>
    </source>
</evidence>
<dbReference type="GO" id="GO:0005634">
    <property type="term" value="C:nucleus"/>
    <property type="evidence" value="ECO:0007669"/>
    <property type="project" value="UniProtKB-SubCell"/>
</dbReference>
<evidence type="ECO:0000256" key="7">
    <source>
        <dbReference type="ARBA" id="ARBA00023125"/>
    </source>
</evidence>
<dbReference type="SUPFAM" id="SSF57716">
    <property type="entry name" value="Glucocorticoid receptor-like (DNA-binding domain)"/>
    <property type="match status" value="1"/>
</dbReference>
<dbReference type="SUPFAM" id="SSF48508">
    <property type="entry name" value="Nuclear receptor ligand-binding domain"/>
    <property type="match status" value="1"/>
</dbReference>
<sequence>MATIEELAHQIIEQQMGEITHSQGAVTQTLMDGTAQRIQIVPSDSGLSLPQRIQILTDNSPNEQALNKVFDLCVVCGDKASGRHYGAVTCEGCKGFFKRSIRKNLVYSCRGTKDCVINKHHRNRCQYCRLQRCIAFGMKQDSVQCERKPIEVSREKSSNCAASTEKIYIRKDLRSPLAATPTFVTDNETARSTGLLESGMFVNIHQSGIKSEPTVLMTPDKVEACQGDLSTLANVVTSLANLGKSKDMSQSSTELSMIESLSNGDASLSELQQEEQASSDVTRSRCPTSRDTKDGIESMAFDTLAKALNPGESAACQNSDSVEGSVQLIGGETSMNLVEIEGPLLSDAHVAFRLTMPSPMPEYLNVHYICESASRLLFLSMHWARSIPCFQALGQDNSISLVKACWNELFTLGLAQCSQVMNVATMLTAFVNHLHSSLQQDKLPTDRGKLVMEHIFKLQEFCNSMVKLCLDGYEYAYLKAIVLFSPDHPGLENVVQIEKFQEKAYMEFQDYVTKAYPDDTYRLSRLLLRLPALRLMSAAITEELFFAGLIGNVQIDSIIPYILRMETADYNSQIIGHAV</sequence>
<dbReference type="GO" id="GO:0008270">
    <property type="term" value="F:zinc ion binding"/>
    <property type="evidence" value="ECO:0007669"/>
    <property type="project" value="UniProtKB-KW"/>
</dbReference>
<dbReference type="Gene3D" id="1.10.565.10">
    <property type="entry name" value="Retinoid X Receptor"/>
    <property type="match status" value="1"/>
</dbReference>
<comment type="similarity">
    <text evidence="2">Belongs to the nuclear hormone receptor family. NR2 subfamily.</text>
</comment>
<name>A0A6J3CXC1_AYTFU</name>
<dbReference type="InterPro" id="IPR013088">
    <property type="entry name" value="Znf_NHR/GATA"/>
</dbReference>
<dbReference type="PROSITE" id="PS00031">
    <property type="entry name" value="NUCLEAR_REC_DBD_1"/>
    <property type="match status" value="1"/>
</dbReference>
<dbReference type="Pfam" id="PF00104">
    <property type="entry name" value="Hormone_recep"/>
    <property type="match status" value="1"/>
</dbReference>
<keyword evidence="4 11" id="KW-0863">Zinc-finger</keyword>
<evidence type="ECO:0000256" key="2">
    <source>
        <dbReference type="ARBA" id="ARBA00006421"/>
    </source>
</evidence>
<dbReference type="PROSITE" id="PS51843">
    <property type="entry name" value="NR_LBD"/>
    <property type="match status" value="1"/>
</dbReference>
<evidence type="ECO:0000256" key="11">
    <source>
        <dbReference type="RuleBase" id="RU004334"/>
    </source>
</evidence>
<dbReference type="FunFam" id="3.30.50.10:FF:000015">
    <property type="entry name" value="Nuclear receptor subfamily 2, group C, member 1"/>
    <property type="match status" value="1"/>
</dbReference>
<evidence type="ECO:0000259" key="13">
    <source>
        <dbReference type="PROSITE" id="PS51030"/>
    </source>
</evidence>
<dbReference type="InterPro" id="IPR048245">
    <property type="entry name" value="NR2C1/2-like_DBD"/>
</dbReference>
<dbReference type="CDD" id="cd06952">
    <property type="entry name" value="NR_LBD_TR2_like"/>
    <property type="match status" value="1"/>
</dbReference>
<dbReference type="InterPro" id="IPR000536">
    <property type="entry name" value="Nucl_hrmn_rcpt_lig-bd"/>
</dbReference>
<feature type="domain" description="Nuclear receptor" evidence="13">
    <location>
        <begin position="70"/>
        <end position="145"/>
    </location>
</feature>
<dbReference type="Gene3D" id="3.30.50.10">
    <property type="entry name" value="Erythroid Transcription Factor GATA-1, subunit A"/>
    <property type="match status" value="1"/>
</dbReference>
<dbReference type="GO" id="GO:0003700">
    <property type="term" value="F:DNA-binding transcription factor activity"/>
    <property type="evidence" value="ECO:0007669"/>
    <property type="project" value="InterPro"/>
</dbReference>
<gene>
    <name evidence="16" type="primary">NR2C1</name>
</gene>
<dbReference type="GO" id="GO:0043565">
    <property type="term" value="F:sequence-specific DNA binding"/>
    <property type="evidence" value="ECO:0007669"/>
    <property type="project" value="InterPro"/>
</dbReference>
<dbReference type="SMART" id="SM00399">
    <property type="entry name" value="ZnF_C4"/>
    <property type="match status" value="1"/>
</dbReference>
<dbReference type="PROSITE" id="PS51030">
    <property type="entry name" value="NUCLEAR_REC_DBD_2"/>
    <property type="match status" value="1"/>
</dbReference>
<organism evidence="15 16">
    <name type="scientific">Aythya fuligula</name>
    <name type="common">Tufted duck</name>
    <name type="synonym">Anas fuligula</name>
    <dbReference type="NCBI Taxonomy" id="219594"/>
    <lineage>
        <taxon>Eukaryota</taxon>
        <taxon>Metazoa</taxon>
        <taxon>Chordata</taxon>
        <taxon>Craniata</taxon>
        <taxon>Vertebrata</taxon>
        <taxon>Euteleostomi</taxon>
        <taxon>Archelosauria</taxon>
        <taxon>Archosauria</taxon>
        <taxon>Dinosauria</taxon>
        <taxon>Saurischia</taxon>
        <taxon>Theropoda</taxon>
        <taxon>Coelurosauria</taxon>
        <taxon>Aves</taxon>
        <taxon>Neognathae</taxon>
        <taxon>Galloanserae</taxon>
        <taxon>Anseriformes</taxon>
        <taxon>Anatidae</taxon>
        <taxon>Aythyinae</taxon>
        <taxon>Aythya</taxon>
    </lineage>
</organism>
<evidence type="ECO:0000256" key="5">
    <source>
        <dbReference type="ARBA" id="ARBA00022833"/>
    </source>
</evidence>
<keyword evidence="15" id="KW-1185">Reference proteome</keyword>
<dbReference type="InterPro" id="IPR035500">
    <property type="entry name" value="NHR-like_dom_sf"/>
</dbReference>
<dbReference type="Pfam" id="PF00105">
    <property type="entry name" value="zf-C4"/>
    <property type="match status" value="1"/>
</dbReference>
<dbReference type="PANTHER" id="PTHR24083">
    <property type="entry name" value="NUCLEAR HORMONE RECEPTOR"/>
    <property type="match status" value="1"/>
</dbReference>
<keyword evidence="8 11" id="KW-0804">Transcription</keyword>
<protein>
    <submittedName>
        <fullName evidence="16">Nuclear receptor subfamily 2 group C member 1 isoform X4</fullName>
    </submittedName>
</protein>
<evidence type="ECO:0000256" key="9">
    <source>
        <dbReference type="ARBA" id="ARBA00023170"/>
    </source>
</evidence>
<evidence type="ECO:0000313" key="16">
    <source>
        <dbReference type="RefSeq" id="XP_032041577.1"/>
    </source>
</evidence>
<dbReference type="PRINTS" id="PR00047">
    <property type="entry name" value="STROIDFINGER"/>
</dbReference>
<dbReference type="AlphaFoldDB" id="A0A6J3CXC1"/>
<feature type="compositionally biased region" description="Polar residues" evidence="12">
    <location>
        <begin position="268"/>
        <end position="287"/>
    </location>
</feature>
<dbReference type="PRINTS" id="PR01282">
    <property type="entry name" value="COUPTNFACTOR"/>
</dbReference>
<dbReference type="CTD" id="7181"/>
<evidence type="ECO:0000256" key="4">
    <source>
        <dbReference type="ARBA" id="ARBA00022771"/>
    </source>
</evidence>
<keyword evidence="9 11" id="KW-0675">Receptor</keyword>
<dbReference type="PRINTS" id="PR00398">
    <property type="entry name" value="STRDHORMONER"/>
</dbReference>
<evidence type="ECO:0000256" key="8">
    <source>
        <dbReference type="ARBA" id="ARBA00023163"/>
    </source>
</evidence>
<dbReference type="InterPro" id="IPR001628">
    <property type="entry name" value="Znf_hrmn_rcpt"/>
</dbReference>
<dbReference type="InterPro" id="IPR050274">
    <property type="entry name" value="Nuclear_hormone_rcpt_NR2"/>
</dbReference>
<evidence type="ECO:0000256" key="10">
    <source>
        <dbReference type="ARBA" id="ARBA00023242"/>
    </source>
</evidence>
<dbReference type="InterPro" id="IPR048246">
    <property type="entry name" value="NR2C1/2-like_LBD"/>
</dbReference>
<comment type="subcellular location">
    <subcellularLocation>
        <location evidence="1 11">Nucleus</location>
    </subcellularLocation>
</comment>
<keyword evidence="5 11" id="KW-0862">Zinc</keyword>
<dbReference type="InterPro" id="IPR001723">
    <property type="entry name" value="Nuclear_hrmn_rcpt"/>
</dbReference>